<sequence>MQSFGLSAPSGREAIAAVDRAIILRLERNFRLLAAGSACHLEHRALTAVAIMAAASLSAAVAAANRIIFKPFLLVELLLTCGERELLATILANQCPVLELHEISPLLIIM</sequence>
<organism evidence="1 2">
    <name type="scientific">Selenomonas sputigena (strain ATCC 35185 / DSM 20758 / CCUG 44933 / VPI D19B-28)</name>
    <dbReference type="NCBI Taxonomy" id="546271"/>
    <lineage>
        <taxon>Bacteria</taxon>
        <taxon>Bacillati</taxon>
        <taxon>Bacillota</taxon>
        <taxon>Negativicutes</taxon>
        <taxon>Selenomonadales</taxon>
        <taxon>Selenomonadaceae</taxon>
        <taxon>Selenomonas</taxon>
    </lineage>
</organism>
<protein>
    <submittedName>
        <fullName evidence="1">Uncharacterized protein</fullName>
    </submittedName>
</protein>
<comment type="caution">
    <text evidence="1">The sequence shown here is derived from an EMBL/GenBank/DDBJ whole genome shotgun (WGS) entry which is preliminary data.</text>
</comment>
<gene>
    <name evidence="1" type="ORF">SELSPUOL_02120</name>
</gene>
<reference evidence="1 2" key="1">
    <citation type="submission" date="2009-09" db="EMBL/GenBank/DDBJ databases">
        <authorList>
            <person name="Weinstock G."/>
            <person name="Sodergren E."/>
            <person name="Clifton S."/>
            <person name="Fulton L."/>
            <person name="Fulton B."/>
            <person name="Courtney L."/>
            <person name="Fronick C."/>
            <person name="Harrison M."/>
            <person name="Strong C."/>
            <person name="Farmer C."/>
            <person name="Delahaunty K."/>
            <person name="Markovic C."/>
            <person name="Hall O."/>
            <person name="Minx P."/>
            <person name="Tomlinson C."/>
            <person name="Mitreva M."/>
            <person name="Nelson J."/>
            <person name="Hou S."/>
            <person name="Wollam A."/>
            <person name="Pepin K.H."/>
            <person name="Johnson M."/>
            <person name="Bhonagiri V."/>
            <person name="Nash W.E."/>
            <person name="Warren W."/>
            <person name="Chinwalla A."/>
            <person name="Mardis E.R."/>
            <person name="Wilson R.K."/>
        </authorList>
    </citation>
    <scope>NUCLEOTIDE SEQUENCE [LARGE SCALE GENOMIC DNA]</scope>
    <source>
        <strain evidence="2">ATCC 35185 / DSM 20758 / VPI D19B-28</strain>
    </source>
</reference>
<evidence type="ECO:0000313" key="2">
    <source>
        <dbReference type="Proteomes" id="UP000003505"/>
    </source>
</evidence>
<dbReference type="Proteomes" id="UP000003505">
    <property type="component" value="Unassembled WGS sequence"/>
</dbReference>
<dbReference type="AlphaFoldDB" id="C9LXB2"/>
<name>C9LXB2_SELS3</name>
<evidence type="ECO:0000313" key="1">
    <source>
        <dbReference type="EMBL" id="EEX76295.1"/>
    </source>
</evidence>
<accession>C9LXB2</accession>
<dbReference type="EMBL" id="ACKP02000049">
    <property type="protein sequence ID" value="EEX76295.1"/>
    <property type="molecule type" value="Genomic_DNA"/>
</dbReference>
<proteinExistence type="predicted"/>